<dbReference type="InterPro" id="IPR009075">
    <property type="entry name" value="AcylCo_DH/oxidase_C"/>
</dbReference>
<organism evidence="9 10">
    <name type="scientific">Streptomyces anatolicus</name>
    <dbReference type="NCBI Taxonomy" id="2675858"/>
    <lineage>
        <taxon>Bacteria</taxon>
        <taxon>Bacillati</taxon>
        <taxon>Actinomycetota</taxon>
        <taxon>Actinomycetes</taxon>
        <taxon>Kitasatosporales</taxon>
        <taxon>Streptomycetaceae</taxon>
        <taxon>Streptomyces</taxon>
    </lineage>
</organism>
<dbReference type="Proteomes" id="UP001197114">
    <property type="component" value="Unassembled WGS sequence"/>
</dbReference>
<dbReference type="PIRSF" id="PIRSF016578">
    <property type="entry name" value="HsaA"/>
    <property type="match status" value="1"/>
</dbReference>
<accession>A0ABS6YQK4</accession>
<comment type="similarity">
    <text evidence="2 5">Belongs to the acyl-CoA dehydrogenase family.</text>
</comment>
<keyword evidence="3 5" id="KW-0285">Flavoprotein</keyword>
<evidence type="ECO:0000259" key="6">
    <source>
        <dbReference type="Pfam" id="PF00441"/>
    </source>
</evidence>
<proteinExistence type="inferred from homology"/>
<evidence type="ECO:0000256" key="5">
    <source>
        <dbReference type="RuleBase" id="RU362125"/>
    </source>
</evidence>
<dbReference type="SUPFAM" id="SSF47203">
    <property type="entry name" value="Acyl-CoA dehydrogenase C-terminal domain-like"/>
    <property type="match status" value="1"/>
</dbReference>
<feature type="domain" description="Acyl-CoA dehydrogenase/oxidase C-terminal" evidence="6">
    <location>
        <begin position="220"/>
        <end position="369"/>
    </location>
</feature>
<evidence type="ECO:0000259" key="8">
    <source>
        <dbReference type="Pfam" id="PF02771"/>
    </source>
</evidence>
<comment type="cofactor">
    <cofactor evidence="1 5">
        <name>FAD</name>
        <dbReference type="ChEBI" id="CHEBI:57692"/>
    </cofactor>
</comment>
<dbReference type="Pfam" id="PF00441">
    <property type="entry name" value="Acyl-CoA_dh_1"/>
    <property type="match status" value="1"/>
</dbReference>
<keyword evidence="4 5" id="KW-0274">FAD</keyword>
<dbReference type="InterPro" id="IPR006091">
    <property type="entry name" value="Acyl-CoA_Oxase/DH_mid-dom"/>
</dbReference>
<dbReference type="InterPro" id="IPR037069">
    <property type="entry name" value="AcylCoA_DH/ox_N_sf"/>
</dbReference>
<dbReference type="Pfam" id="PF02771">
    <property type="entry name" value="Acyl-CoA_dh_N"/>
    <property type="match status" value="1"/>
</dbReference>
<dbReference type="Gene3D" id="1.20.140.10">
    <property type="entry name" value="Butyryl-CoA Dehydrogenase, subunit A, domain 3"/>
    <property type="match status" value="1"/>
</dbReference>
<evidence type="ECO:0000256" key="3">
    <source>
        <dbReference type="ARBA" id="ARBA00022630"/>
    </source>
</evidence>
<evidence type="ECO:0000313" key="10">
    <source>
        <dbReference type="Proteomes" id="UP001197114"/>
    </source>
</evidence>
<evidence type="ECO:0000313" key="9">
    <source>
        <dbReference type="EMBL" id="MBW5422861.1"/>
    </source>
</evidence>
<evidence type="ECO:0000256" key="4">
    <source>
        <dbReference type="ARBA" id="ARBA00022827"/>
    </source>
</evidence>
<keyword evidence="10" id="KW-1185">Reference proteome</keyword>
<dbReference type="SUPFAM" id="SSF56645">
    <property type="entry name" value="Acyl-CoA dehydrogenase NM domain-like"/>
    <property type="match status" value="1"/>
</dbReference>
<evidence type="ECO:0000256" key="2">
    <source>
        <dbReference type="ARBA" id="ARBA00009347"/>
    </source>
</evidence>
<dbReference type="RefSeq" id="WP_219689274.1">
    <property type="nucleotide sequence ID" value="NZ_WMBF01000139.1"/>
</dbReference>
<dbReference type="Gene3D" id="2.40.110.10">
    <property type="entry name" value="Butyryl-CoA Dehydrogenase, subunit A, domain 2"/>
    <property type="match status" value="1"/>
</dbReference>
<protein>
    <submittedName>
        <fullName evidence="9">Acyl-CoA dehydrogenase</fullName>
    </submittedName>
</protein>
<dbReference type="InterPro" id="IPR036250">
    <property type="entry name" value="AcylCo_DH-like_C"/>
</dbReference>
<sequence>MTQAPGRAGPPAAAELAAALRSEAAEWDRLCTLPERVREAVAQAGLLGVALPERYGGSGAGPAELGEVCAELGGVCSALRGLLTVQEMVAAALLRWGTAAQREQWLPPLARGDRFAGFAATEAAAGTDLAGVRTEITEAGDDLVVTGRKMWITFGGAADVFLVLGLLAGRLSAVLVEGDRTGVRREPVEGQLGMRAAEIAHLGFDSVRVPRDHLIGPPGTGLTHVMGTALDHGRYTVAWGCVGMAEACLHAAAGHAVHRLQRGVPLADHQLVRAELARALVQATAARELCARAGRLRQEGDPSAVAETVLAKYAAAGAATFVAGAAVQVLGATGIAPDSTAGRFYRDAKVMELIEGSQSVSELHIGNRLLRGYGYRPAPADGYR</sequence>
<dbReference type="InterPro" id="IPR046373">
    <property type="entry name" value="Acyl-CoA_Oxase/DH_mid-dom_sf"/>
</dbReference>
<gene>
    <name evidence="9" type="ORF">GKQ77_15025</name>
</gene>
<dbReference type="EMBL" id="WMBF01000139">
    <property type="protein sequence ID" value="MBW5422861.1"/>
    <property type="molecule type" value="Genomic_DNA"/>
</dbReference>
<evidence type="ECO:0000256" key="1">
    <source>
        <dbReference type="ARBA" id="ARBA00001974"/>
    </source>
</evidence>
<feature type="domain" description="Acyl-CoA oxidase/dehydrogenase middle" evidence="7">
    <location>
        <begin position="117"/>
        <end position="207"/>
    </location>
</feature>
<dbReference type="Pfam" id="PF02770">
    <property type="entry name" value="Acyl-CoA_dh_M"/>
    <property type="match status" value="1"/>
</dbReference>
<comment type="caution">
    <text evidence="9">The sequence shown here is derived from an EMBL/GenBank/DDBJ whole genome shotgun (WGS) entry which is preliminary data.</text>
</comment>
<evidence type="ECO:0000259" key="7">
    <source>
        <dbReference type="Pfam" id="PF02770"/>
    </source>
</evidence>
<keyword evidence="5" id="KW-0560">Oxidoreductase</keyword>
<dbReference type="PANTHER" id="PTHR43884">
    <property type="entry name" value="ACYL-COA DEHYDROGENASE"/>
    <property type="match status" value="1"/>
</dbReference>
<name>A0ABS6YQK4_9ACTN</name>
<feature type="domain" description="Acyl-CoA dehydrogenase/oxidase N-terminal" evidence="8">
    <location>
        <begin position="17"/>
        <end position="113"/>
    </location>
</feature>
<dbReference type="Gene3D" id="1.10.540.10">
    <property type="entry name" value="Acyl-CoA dehydrogenase/oxidase, N-terminal domain"/>
    <property type="match status" value="1"/>
</dbReference>
<dbReference type="PANTHER" id="PTHR43884:SF19">
    <property type="entry name" value="ACYL-COA DEHYDROGENASE FADE4-RELATED"/>
    <property type="match status" value="1"/>
</dbReference>
<dbReference type="InterPro" id="IPR013786">
    <property type="entry name" value="AcylCoA_DH/ox_N"/>
</dbReference>
<dbReference type="InterPro" id="IPR009100">
    <property type="entry name" value="AcylCoA_DH/oxidase_NM_dom_sf"/>
</dbReference>
<reference evidence="9 10" key="1">
    <citation type="submission" date="2019-11" db="EMBL/GenBank/DDBJ databases">
        <authorList>
            <person name="Ay H."/>
        </authorList>
    </citation>
    <scope>NUCLEOTIDE SEQUENCE [LARGE SCALE GENOMIC DNA]</scope>
    <source>
        <strain evidence="9 10">BG9H</strain>
    </source>
</reference>